<dbReference type="Proteomes" id="UP000076738">
    <property type="component" value="Unassembled WGS sequence"/>
</dbReference>
<dbReference type="AlphaFoldDB" id="A0A167J1M7"/>
<reference evidence="2 3" key="1">
    <citation type="journal article" date="2016" name="Mol. Biol. Evol.">
        <title>Comparative Genomics of Early-Diverging Mushroom-Forming Fungi Provides Insights into the Origins of Lignocellulose Decay Capabilities.</title>
        <authorList>
            <person name="Nagy L.G."/>
            <person name="Riley R."/>
            <person name="Tritt A."/>
            <person name="Adam C."/>
            <person name="Daum C."/>
            <person name="Floudas D."/>
            <person name="Sun H."/>
            <person name="Yadav J.S."/>
            <person name="Pangilinan J."/>
            <person name="Larsson K.H."/>
            <person name="Matsuura K."/>
            <person name="Barry K."/>
            <person name="Labutti K."/>
            <person name="Kuo R."/>
            <person name="Ohm R.A."/>
            <person name="Bhattacharya S.S."/>
            <person name="Shirouzu T."/>
            <person name="Yoshinaga Y."/>
            <person name="Martin F.M."/>
            <person name="Grigoriev I.V."/>
            <person name="Hibbett D.S."/>
        </authorList>
    </citation>
    <scope>NUCLEOTIDE SEQUENCE [LARGE SCALE GENOMIC DNA]</scope>
    <source>
        <strain evidence="2 3">TUFC12733</strain>
    </source>
</reference>
<evidence type="ECO:0000313" key="2">
    <source>
        <dbReference type="EMBL" id="KZO93154.1"/>
    </source>
</evidence>
<evidence type="ECO:0000256" key="1">
    <source>
        <dbReference type="SAM" id="MobiDB-lite"/>
    </source>
</evidence>
<protein>
    <submittedName>
        <fullName evidence="2">Uncharacterized protein</fullName>
    </submittedName>
</protein>
<evidence type="ECO:0000313" key="3">
    <source>
        <dbReference type="Proteomes" id="UP000076738"/>
    </source>
</evidence>
<dbReference type="EMBL" id="KV417304">
    <property type="protein sequence ID" value="KZO93154.1"/>
    <property type="molecule type" value="Genomic_DNA"/>
</dbReference>
<sequence length="650" mass="70833">MAEREDDGYLASSSSNNGLSVNGEDSRRPSAISFQIQAFAPRSSIISVASTRHTGSFSSVFTSPSVAPPILTFPSVPQPVLSSRRAGDVHARGPSPAWGASPRAAAPTAFLNLPSSPIRKASVTFADERRPSLPISIPASSVGGFSRRGSGIEATFDLSRSEPGPSHQPWDLSVEDIFGGGGFMLGGYSAPAGCMSELVKSSQVEETSQGRDPFLSMVEADDPAYAAGKVAWSIRLKTTVDTDLSFGRSAAIWTCPLLGDFRVSQPYKEGRSGPSIYVTTLSLAGSDSALPTVRVRMDVGKETAIYLQQTLSEFETTTKSMDTLETRILLATRTLHEEAYIRKQREELTRRATAAVGDLSAIHRSDETQMNRPRFAKRSSSISRLAQTLTGHHIRQPRPQQPNIMEFVKRAFGFKRPIDPQCRCSLSPPILSPVLFQSSVRTVADTKQTDESPTFTMLMDVGPEDVCMVVPIDGGKSDNSDVFQASPKPMESTAREVPHRVTRLNPGRLLICYVPWVITSSVPMSPAQELRHQGFNEDLAALYAKFRSYRILARPMEASETSRSYQSPRGFRPGHGTPLQLIGFCESPLQGVEFVPETLRAVGICEMKDDQGVWYPSPDEWKNMVVTSGGREVMHLIWAGCVALSGLGRI</sequence>
<feature type="region of interest" description="Disordered" evidence="1">
    <location>
        <begin position="1"/>
        <end position="27"/>
    </location>
</feature>
<accession>A0A167J1M7</accession>
<organism evidence="2 3">
    <name type="scientific">Calocera viscosa (strain TUFC12733)</name>
    <dbReference type="NCBI Taxonomy" id="1330018"/>
    <lineage>
        <taxon>Eukaryota</taxon>
        <taxon>Fungi</taxon>
        <taxon>Dikarya</taxon>
        <taxon>Basidiomycota</taxon>
        <taxon>Agaricomycotina</taxon>
        <taxon>Dacrymycetes</taxon>
        <taxon>Dacrymycetales</taxon>
        <taxon>Dacrymycetaceae</taxon>
        <taxon>Calocera</taxon>
    </lineage>
</organism>
<name>A0A167J1M7_CALVF</name>
<proteinExistence type="predicted"/>
<gene>
    <name evidence="2" type="ORF">CALVIDRAFT_268904</name>
</gene>
<dbReference type="OrthoDB" id="3357948at2759"/>
<feature type="compositionally biased region" description="Low complexity" evidence="1">
    <location>
        <begin position="12"/>
        <end position="23"/>
    </location>
</feature>
<keyword evidence="3" id="KW-1185">Reference proteome</keyword>